<feature type="compositionally biased region" description="Basic and acidic residues" evidence="1">
    <location>
        <begin position="32"/>
        <end position="44"/>
    </location>
</feature>
<dbReference type="GO" id="GO:0032580">
    <property type="term" value="C:Golgi cisterna membrane"/>
    <property type="evidence" value="ECO:0007669"/>
    <property type="project" value="TreeGrafter"/>
</dbReference>
<reference evidence="2 4" key="2">
    <citation type="journal article" date="2013" name="Nature">
        <title>Insights into bilaterian evolution from three spiralian genomes.</title>
        <authorList>
            <person name="Simakov O."/>
            <person name="Marletaz F."/>
            <person name="Cho S.J."/>
            <person name="Edsinger-Gonzales E."/>
            <person name="Havlak P."/>
            <person name="Hellsten U."/>
            <person name="Kuo D.H."/>
            <person name="Larsson T."/>
            <person name="Lv J."/>
            <person name="Arendt D."/>
            <person name="Savage R."/>
            <person name="Osoegawa K."/>
            <person name="de Jong P."/>
            <person name="Grimwood J."/>
            <person name="Chapman J.A."/>
            <person name="Shapiro H."/>
            <person name="Aerts A."/>
            <person name="Otillar R.P."/>
            <person name="Terry A.Y."/>
            <person name="Boore J.L."/>
            <person name="Grigoriev I.V."/>
            <person name="Lindberg D.R."/>
            <person name="Seaver E.C."/>
            <person name="Weisblat D.A."/>
            <person name="Putnam N.H."/>
            <person name="Rokhsar D.S."/>
        </authorList>
    </citation>
    <scope>NUCLEOTIDE SEQUENCE</scope>
    <source>
        <strain evidence="2 4">I ESC-2004</strain>
    </source>
</reference>
<dbReference type="EMBL" id="KB308885">
    <property type="protein sequence ID" value="ELT96214.1"/>
    <property type="molecule type" value="Genomic_DNA"/>
</dbReference>
<gene>
    <name evidence="2" type="ORF">CAPTEDRAFT_209725</name>
</gene>
<name>R7TRE5_CAPTE</name>
<dbReference type="HOGENOM" id="CLU_045921_0_0_1"/>
<dbReference type="OMA" id="QIHDADY"/>
<evidence type="ECO:0000313" key="2">
    <source>
        <dbReference type="EMBL" id="ELT96214.1"/>
    </source>
</evidence>
<dbReference type="InterPro" id="IPR024858">
    <property type="entry name" value="GOLGA"/>
</dbReference>
<feature type="compositionally biased region" description="Basic residues" evidence="1">
    <location>
        <begin position="12"/>
        <end position="22"/>
    </location>
</feature>
<proteinExistence type="predicted"/>
<evidence type="ECO:0000313" key="3">
    <source>
        <dbReference type="EnsemblMetazoa" id="CapteP209725"/>
    </source>
</evidence>
<feature type="region of interest" description="Disordered" evidence="1">
    <location>
        <begin position="1"/>
        <end position="101"/>
    </location>
</feature>
<evidence type="ECO:0008006" key="5">
    <source>
        <dbReference type="Google" id="ProtNLM"/>
    </source>
</evidence>
<keyword evidence="4" id="KW-1185">Reference proteome</keyword>
<dbReference type="EMBL" id="AMQN01002299">
    <property type="status" value="NOT_ANNOTATED_CDS"/>
    <property type="molecule type" value="Genomic_DNA"/>
</dbReference>
<dbReference type="GO" id="GO:0005801">
    <property type="term" value="C:cis-Golgi network"/>
    <property type="evidence" value="ECO:0007669"/>
    <property type="project" value="TreeGrafter"/>
</dbReference>
<dbReference type="OrthoDB" id="5978643at2759"/>
<accession>R7TRE5</accession>
<dbReference type="Proteomes" id="UP000014760">
    <property type="component" value="Unassembled WGS sequence"/>
</dbReference>
<reference evidence="4" key="1">
    <citation type="submission" date="2012-12" db="EMBL/GenBank/DDBJ databases">
        <authorList>
            <person name="Hellsten U."/>
            <person name="Grimwood J."/>
            <person name="Chapman J.A."/>
            <person name="Shapiro H."/>
            <person name="Aerts A."/>
            <person name="Otillar R.P."/>
            <person name="Terry A.Y."/>
            <person name="Boore J.L."/>
            <person name="Simakov O."/>
            <person name="Marletaz F."/>
            <person name="Cho S.-J."/>
            <person name="Edsinger-Gonzales E."/>
            <person name="Havlak P."/>
            <person name="Kuo D.-H."/>
            <person name="Larsson T."/>
            <person name="Lv J."/>
            <person name="Arendt D."/>
            <person name="Savage R."/>
            <person name="Osoegawa K."/>
            <person name="de Jong P."/>
            <person name="Lindberg D.R."/>
            <person name="Seaver E.C."/>
            <person name="Weisblat D.A."/>
            <person name="Putnam N.H."/>
            <person name="Grigoriev I.V."/>
            <person name="Rokhsar D.S."/>
        </authorList>
    </citation>
    <scope>NUCLEOTIDE SEQUENCE</scope>
    <source>
        <strain evidence="4">I ESC-2004</strain>
    </source>
</reference>
<dbReference type="STRING" id="283909.R7TRE5"/>
<feature type="compositionally biased region" description="Polar residues" evidence="1">
    <location>
        <begin position="62"/>
        <end position="82"/>
    </location>
</feature>
<evidence type="ECO:0000313" key="4">
    <source>
        <dbReference type="Proteomes" id="UP000014760"/>
    </source>
</evidence>
<dbReference type="EnsemblMetazoa" id="CapteT209725">
    <property type="protein sequence ID" value="CapteP209725"/>
    <property type="gene ID" value="CapteG209725"/>
</dbReference>
<protein>
    <recommendedName>
        <fullName evidence="5">Golgin subfamily A conserved domain-containing protein</fullName>
    </recommendedName>
</protein>
<dbReference type="AlphaFoldDB" id="R7TRE5"/>
<dbReference type="GO" id="GO:0007030">
    <property type="term" value="P:Golgi organization"/>
    <property type="evidence" value="ECO:0007669"/>
    <property type="project" value="TreeGrafter"/>
</dbReference>
<organism evidence="2">
    <name type="scientific">Capitella teleta</name>
    <name type="common">Polychaete worm</name>
    <dbReference type="NCBI Taxonomy" id="283909"/>
    <lineage>
        <taxon>Eukaryota</taxon>
        <taxon>Metazoa</taxon>
        <taxon>Spiralia</taxon>
        <taxon>Lophotrochozoa</taxon>
        <taxon>Annelida</taxon>
        <taxon>Polychaeta</taxon>
        <taxon>Sedentaria</taxon>
        <taxon>Scolecida</taxon>
        <taxon>Capitellidae</taxon>
        <taxon>Capitella</taxon>
    </lineage>
</organism>
<reference evidence="3" key="3">
    <citation type="submission" date="2015-06" db="UniProtKB">
        <authorList>
            <consortium name="EnsemblMetazoa"/>
        </authorList>
    </citation>
    <scope>IDENTIFICATION</scope>
</reference>
<dbReference type="PANTHER" id="PTHR10881">
    <property type="entry name" value="GOLGIN SUBFAMILY A MEMBER-RELATED"/>
    <property type="match status" value="1"/>
</dbReference>
<dbReference type="PANTHER" id="PTHR10881:SF46">
    <property type="entry name" value="GOLGIN SUBFAMILY A MEMBER 2"/>
    <property type="match status" value="1"/>
</dbReference>
<evidence type="ECO:0000256" key="1">
    <source>
        <dbReference type="SAM" id="MobiDB-lite"/>
    </source>
</evidence>
<dbReference type="GO" id="GO:0000137">
    <property type="term" value="C:Golgi cis cisterna"/>
    <property type="evidence" value="ECO:0007669"/>
    <property type="project" value="TreeGrafter"/>
</dbReference>
<feature type="compositionally biased region" description="Basic and acidic residues" evidence="1">
    <location>
        <begin position="1"/>
        <end position="11"/>
    </location>
</feature>
<sequence>MADAARREKLAAAKKKLKKFQKGKTPDSSPVPHEKKSKTLKEKNGPSTTPTKQEVPEHIPQNRVSQNNSTARLPSPNVSQNHVSPSTVPSPPSSSVNRLTGSTEQLQQLSRQVNGLINESISENGSSAHSPTAELEGRNQELAGVLDKHVQANQQLEAKLQEVKKQNSKLQQSLEAEKKGFEERLKRELGALKEQLQVHIQTIGILVAEKTELQSTVNQTQKLADQRIVKVEFSQLVS</sequence>